<comment type="caution">
    <text evidence="2">The sequence shown here is derived from an EMBL/GenBank/DDBJ whole genome shotgun (WGS) entry which is preliminary data.</text>
</comment>
<dbReference type="OrthoDB" id="3045012at2759"/>
<evidence type="ECO:0000259" key="1">
    <source>
        <dbReference type="Pfam" id="PF12937"/>
    </source>
</evidence>
<dbReference type="SUPFAM" id="SSF81383">
    <property type="entry name" value="F-box domain"/>
    <property type="match status" value="1"/>
</dbReference>
<keyword evidence="3" id="KW-1185">Reference proteome</keyword>
<evidence type="ECO:0000313" key="3">
    <source>
        <dbReference type="Proteomes" id="UP000623467"/>
    </source>
</evidence>
<dbReference type="EMBL" id="JACAZH010000008">
    <property type="protein sequence ID" value="KAF7361546.1"/>
    <property type="molecule type" value="Genomic_DNA"/>
</dbReference>
<sequence>MVLTRRAYRQRMEISRWLPNEVLVQIIQHSLKADQATLSRVSKLFRELCLPVLYRAVQFKDSHSINLFCLAIKRHLTRADSVRSFTLLDMPYNNRIHIRSDLILSTLKRMSRLNYLSLSTLTLDNNQLLILLEEANFPQLISCGLRVPCDLSDIFSTKRADLVAVFLTRHPTLKRVHVDSEFRTVASQSVRVFSPNLESYTGDAAFFLAIEPSSLKEAHLTWYFADDVDKITTAVSSTIKLDMPFVSSHRYLDDPCQIVTSVSKHMRHTKTLRLQSLRNSFTLLSQDIIRHITECLPRFTGLIYLEIGYRANFYRPPGRNDVDRIVAERWGEACPTLEACGLNLHAWKKGDDRWEAFPIKEFWVLVGLQDPATSY</sequence>
<gene>
    <name evidence="2" type="ORF">MSAN_01188200</name>
</gene>
<dbReference type="InterPro" id="IPR001810">
    <property type="entry name" value="F-box_dom"/>
</dbReference>
<proteinExistence type="predicted"/>
<reference evidence="2" key="1">
    <citation type="submission" date="2020-05" db="EMBL/GenBank/DDBJ databases">
        <title>Mycena genomes resolve the evolution of fungal bioluminescence.</title>
        <authorList>
            <person name="Tsai I.J."/>
        </authorList>
    </citation>
    <scope>NUCLEOTIDE SEQUENCE</scope>
    <source>
        <strain evidence="2">160909Yilan</strain>
    </source>
</reference>
<name>A0A8H6YMS0_9AGAR</name>
<feature type="domain" description="F-box" evidence="1">
    <location>
        <begin position="18"/>
        <end position="57"/>
    </location>
</feature>
<evidence type="ECO:0000313" key="2">
    <source>
        <dbReference type="EMBL" id="KAF7361546.1"/>
    </source>
</evidence>
<accession>A0A8H6YMS0</accession>
<dbReference type="AlphaFoldDB" id="A0A8H6YMS0"/>
<dbReference type="Proteomes" id="UP000623467">
    <property type="component" value="Unassembled WGS sequence"/>
</dbReference>
<dbReference type="Pfam" id="PF12937">
    <property type="entry name" value="F-box-like"/>
    <property type="match status" value="1"/>
</dbReference>
<dbReference type="InterPro" id="IPR036047">
    <property type="entry name" value="F-box-like_dom_sf"/>
</dbReference>
<organism evidence="2 3">
    <name type="scientific">Mycena sanguinolenta</name>
    <dbReference type="NCBI Taxonomy" id="230812"/>
    <lineage>
        <taxon>Eukaryota</taxon>
        <taxon>Fungi</taxon>
        <taxon>Dikarya</taxon>
        <taxon>Basidiomycota</taxon>
        <taxon>Agaricomycotina</taxon>
        <taxon>Agaricomycetes</taxon>
        <taxon>Agaricomycetidae</taxon>
        <taxon>Agaricales</taxon>
        <taxon>Marasmiineae</taxon>
        <taxon>Mycenaceae</taxon>
        <taxon>Mycena</taxon>
    </lineage>
</organism>
<protein>
    <submittedName>
        <fullName evidence="2">F-box domain-containing protein</fullName>
    </submittedName>
</protein>